<keyword evidence="1" id="KW-0732">Signal</keyword>
<gene>
    <name evidence="2" type="ORF">BN59_01067</name>
</gene>
<name>A0A078KUR6_9GAMM</name>
<dbReference type="AlphaFoldDB" id="A0A078KUR6"/>
<dbReference type="Proteomes" id="UP000044071">
    <property type="component" value="Unassembled WGS sequence"/>
</dbReference>
<proteinExistence type="predicted"/>
<evidence type="ECO:0000256" key="1">
    <source>
        <dbReference type="SAM" id="SignalP"/>
    </source>
</evidence>
<keyword evidence="3" id="KW-1185">Reference proteome</keyword>
<accession>A0A078KUR6</accession>
<protein>
    <submittedName>
        <fullName evidence="2">Uncharacterized protein</fullName>
    </submittedName>
</protein>
<dbReference type="EMBL" id="CCSB01000001">
    <property type="protein sequence ID" value="CDZ76791.1"/>
    <property type="molecule type" value="Genomic_DNA"/>
</dbReference>
<feature type="chain" id="PRO_5009744022" evidence="1">
    <location>
        <begin position="20"/>
        <end position="125"/>
    </location>
</feature>
<organism evidence="2 3">
    <name type="scientific">Legionella massiliensis</name>
    <dbReference type="NCBI Taxonomy" id="1034943"/>
    <lineage>
        <taxon>Bacteria</taxon>
        <taxon>Pseudomonadati</taxon>
        <taxon>Pseudomonadota</taxon>
        <taxon>Gammaproteobacteria</taxon>
        <taxon>Legionellales</taxon>
        <taxon>Legionellaceae</taxon>
        <taxon>Legionella</taxon>
    </lineage>
</organism>
<dbReference type="eggNOG" id="ENOG5031E9J">
    <property type="taxonomic scope" value="Bacteria"/>
</dbReference>
<dbReference type="OrthoDB" id="5651607at2"/>
<evidence type="ECO:0000313" key="2">
    <source>
        <dbReference type="EMBL" id="CDZ76791.1"/>
    </source>
</evidence>
<dbReference type="RefSeq" id="WP_043873250.1">
    <property type="nucleotide sequence ID" value="NZ_CCVW01000001.1"/>
</dbReference>
<evidence type="ECO:0000313" key="3">
    <source>
        <dbReference type="Proteomes" id="UP000044071"/>
    </source>
</evidence>
<sequence>MNKKIALLVLGLSTSTCFAAVSLEGKYNCHGTEIVSNTSFGCEMLIKKTGETYASTASCDDGNAYQGNAVYDEKKQILATGFINPKKAEETGVAISYVKEDGSLQTDWTYINETTIGHSLCIKKK</sequence>
<reference evidence="2 3" key="1">
    <citation type="submission" date="2014-06" db="EMBL/GenBank/DDBJ databases">
        <authorList>
            <person name="Urmite Genomes Urmite Genomes"/>
        </authorList>
    </citation>
    <scope>NUCLEOTIDE SEQUENCE [LARGE SCALE GENOMIC DNA]</scope>
</reference>
<dbReference type="STRING" id="1034943.BN59_01067"/>
<feature type="signal peptide" evidence="1">
    <location>
        <begin position="1"/>
        <end position="19"/>
    </location>
</feature>